<evidence type="ECO:0000256" key="3">
    <source>
        <dbReference type="ARBA" id="ARBA00022448"/>
    </source>
</evidence>
<evidence type="ECO:0000259" key="6">
    <source>
        <dbReference type="Pfam" id="PF00496"/>
    </source>
</evidence>
<dbReference type="PANTHER" id="PTHR30290:SF10">
    <property type="entry name" value="PERIPLASMIC OLIGOPEPTIDE-BINDING PROTEIN-RELATED"/>
    <property type="match status" value="1"/>
</dbReference>
<proteinExistence type="inferred from homology"/>
<comment type="caution">
    <text evidence="7">The sequence shown here is derived from an EMBL/GenBank/DDBJ whole genome shotgun (WGS) entry which is preliminary data.</text>
</comment>
<sequence>MHQPRLRRGRLLAAAGALSLTLVLAACGDSGSAESGGGQDKDTITYALPPNATPNWILPMATPEYMATHNTAIKWTLWTPVVNVNGADGEVAMDAKGSLAESVEFSGDGRTATITLKDMSWNDGTPVSSRDVEFWFNLIKANKAAWGGYSEGRFPDNVAKWTVVDDKTFEITFDKVYNENWLLNNQLVNLYAIPQHAWDKTGDDGEIGDHDRTPEGAKQVWDYLIGEAKQTDTYATNPLWQVVNGPYTIEEWTSTGQVTLAENPEYDGDDPAHIPTVVLQPFTSADAELNALRSGEIDYGYLPASAIGQQEQFEAQGYRIDPWHGWAVTYMPYNFNNPDMGPVFRQLYARQAIQHSIDQKSIAEVIWHGTAEPTYGPIPQTPSSEFLSEAQKSNPYPFDTDEARRLLEDNGWTIGDDGIAVCENPGTGQGQCGEGIEAGKRFEMNVLAQSGSNETDNMMAEIKSSLESAGIALNIQSKPLNQVLGQSGQCTPDQQACSWQLSFFGTQGSWYFNAYPTGERLFGTGGTANFGSYSNAEADRYIQKSLVSNDQEAIRNYSELLTKDLPVVWLPEPAYQVSAIREGLQGTGQDPLAEFFPQRWSWGS</sequence>
<organism evidence="7 8">
    <name type="scientific">Haloactinopolyspora alba</name>
    <dbReference type="NCBI Taxonomy" id="648780"/>
    <lineage>
        <taxon>Bacteria</taxon>
        <taxon>Bacillati</taxon>
        <taxon>Actinomycetota</taxon>
        <taxon>Actinomycetes</taxon>
        <taxon>Jiangellales</taxon>
        <taxon>Jiangellaceae</taxon>
        <taxon>Haloactinopolyspora</taxon>
    </lineage>
</organism>
<keyword evidence="8" id="KW-1185">Reference proteome</keyword>
<name>A0A2P8DYD4_9ACTN</name>
<dbReference type="InterPro" id="IPR039424">
    <property type="entry name" value="SBP_5"/>
</dbReference>
<dbReference type="PROSITE" id="PS51257">
    <property type="entry name" value="PROKAR_LIPOPROTEIN"/>
    <property type="match status" value="1"/>
</dbReference>
<keyword evidence="3" id="KW-0813">Transport</keyword>
<evidence type="ECO:0000256" key="5">
    <source>
        <dbReference type="SAM" id="SignalP"/>
    </source>
</evidence>
<evidence type="ECO:0000256" key="2">
    <source>
        <dbReference type="ARBA" id="ARBA00005695"/>
    </source>
</evidence>
<accession>A0A2P8DYD4</accession>
<dbReference type="EMBL" id="PYGE01000011">
    <property type="protein sequence ID" value="PSL02203.1"/>
    <property type="molecule type" value="Genomic_DNA"/>
</dbReference>
<dbReference type="GO" id="GO:0042597">
    <property type="term" value="C:periplasmic space"/>
    <property type="evidence" value="ECO:0007669"/>
    <property type="project" value="UniProtKB-ARBA"/>
</dbReference>
<dbReference type="CDD" id="cd08513">
    <property type="entry name" value="PBP2_thermophilic_Hb8_like"/>
    <property type="match status" value="1"/>
</dbReference>
<dbReference type="Proteomes" id="UP000243528">
    <property type="component" value="Unassembled WGS sequence"/>
</dbReference>
<comment type="subcellular location">
    <subcellularLocation>
        <location evidence="1">Cell envelope</location>
    </subcellularLocation>
</comment>
<feature type="domain" description="Solute-binding protein family 5" evidence="6">
    <location>
        <begin position="96"/>
        <end position="526"/>
    </location>
</feature>
<dbReference type="Gene3D" id="3.10.105.10">
    <property type="entry name" value="Dipeptide-binding Protein, Domain 3"/>
    <property type="match status" value="1"/>
</dbReference>
<dbReference type="InterPro" id="IPR030678">
    <property type="entry name" value="Peptide/Ni-bd"/>
</dbReference>
<evidence type="ECO:0000313" key="7">
    <source>
        <dbReference type="EMBL" id="PSL02203.1"/>
    </source>
</evidence>
<feature type="signal peptide" evidence="5">
    <location>
        <begin position="1"/>
        <end position="25"/>
    </location>
</feature>
<dbReference type="GO" id="GO:0043190">
    <property type="term" value="C:ATP-binding cassette (ABC) transporter complex"/>
    <property type="evidence" value="ECO:0007669"/>
    <property type="project" value="InterPro"/>
</dbReference>
<dbReference type="SUPFAM" id="SSF53850">
    <property type="entry name" value="Periplasmic binding protein-like II"/>
    <property type="match status" value="1"/>
</dbReference>
<dbReference type="GO" id="GO:1904680">
    <property type="term" value="F:peptide transmembrane transporter activity"/>
    <property type="evidence" value="ECO:0007669"/>
    <property type="project" value="TreeGrafter"/>
</dbReference>
<dbReference type="GO" id="GO:0015833">
    <property type="term" value="P:peptide transport"/>
    <property type="evidence" value="ECO:0007669"/>
    <property type="project" value="TreeGrafter"/>
</dbReference>
<dbReference type="Gene3D" id="3.40.190.10">
    <property type="entry name" value="Periplasmic binding protein-like II"/>
    <property type="match status" value="1"/>
</dbReference>
<dbReference type="GO" id="GO:0030313">
    <property type="term" value="C:cell envelope"/>
    <property type="evidence" value="ECO:0007669"/>
    <property type="project" value="UniProtKB-SubCell"/>
</dbReference>
<dbReference type="PANTHER" id="PTHR30290">
    <property type="entry name" value="PERIPLASMIC BINDING COMPONENT OF ABC TRANSPORTER"/>
    <property type="match status" value="1"/>
</dbReference>
<dbReference type="OrthoDB" id="7888869at2"/>
<dbReference type="InterPro" id="IPR000914">
    <property type="entry name" value="SBP_5_dom"/>
</dbReference>
<dbReference type="AlphaFoldDB" id="A0A2P8DYD4"/>
<evidence type="ECO:0000256" key="4">
    <source>
        <dbReference type="ARBA" id="ARBA00022729"/>
    </source>
</evidence>
<protein>
    <submittedName>
        <fullName evidence="7">Peptide/nickel transport system substrate-binding protein</fullName>
    </submittedName>
</protein>
<feature type="chain" id="PRO_5038401986" evidence="5">
    <location>
        <begin position="26"/>
        <end position="604"/>
    </location>
</feature>
<dbReference type="PIRSF" id="PIRSF002741">
    <property type="entry name" value="MppA"/>
    <property type="match status" value="1"/>
</dbReference>
<comment type="similarity">
    <text evidence="2">Belongs to the bacterial solute-binding protein 5 family.</text>
</comment>
<gene>
    <name evidence="7" type="ORF">CLV30_111158</name>
</gene>
<evidence type="ECO:0000313" key="8">
    <source>
        <dbReference type="Proteomes" id="UP000243528"/>
    </source>
</evidence>
<evidence type="ECO:0000256" key="1">
    <source>
        <dbReference type="ARBA" id="ARBA00004196"/>
    </source>
</evidence>
<dbReference type="Pfam" id="PF00496">
    <property type="entry name" value="SBP_bac_5"/>
    <property type="match status" value="1"/>
</dbReference>
<dbReference type="RefSeq" id="WP_106538196.1">
    <property type="nucleotide sequence ID" value="NZ_PYGE01000011.1"/>
</dbReference>
<reference evidence="7 8" key="1">
    <citation type="submission" date="2018-03" db="EMBL/GenBank/DDBJ databases">
        <title>Genomic Encyclopedia of Archaeal and Bacterial Type Strains, Phase II (KMG-II): from individual species to whole genera.</title>
        <authorList>
            <person name="Goeker M."/>
        </authorList>
    </citation>
    <scope>NUCLEOTIDE SEQUENCE [LARGE SCALE GENOMIC DNA]</scope>
    <source>
        <strain evidence="7 8">DSM 45211</strain>
    </source>
</reference>
<keyword evidence="4 5" id="KW-0732">Signal</keyword>